<dbReference type="InterPro" id="IPR011001">
    <property type="entry name" value="Saposin-like"/>
</dbReference>
<name>A0AA36H1T3_CYLNA</name>
<keyword evidence="1" id="KW-1015">Disulfide bond</keyword>
<evidence type="ECO:0000256" key="1">
    <source>
        <dbReference type="ARBA" id="ARBA00023157"/>
    </source>
</evidence>
<accession>A0AA36H1T3</accession>
<evidence type="ECO:0000313" key="4">
    <source>
        <dbReference type="EMBL" id="CAJ0602491.1"/>
    </source>
</evidence>
<sequence length="154" mass="17884">MHTVLYLFQFFLTFTLIFCFDDFEDEEEYLTALPSSSLSPQETCDLCQVALRTVFGHFGANIPSRRKLVHQLKHECKRHFNYRRRCLILMKINYNMIYHEMTGGSFKPMQACLAMKECQPQDSPISPQFSDLSNQPEAFALTALSDDNYDSSDD</sequence>
<protein>
    <recommendedName>
        <fullName evidence="3">Saposin B-type domain-containing protein</fullName>
    </recommendedName>
</protein>
<evidence type="ECO:0000256" key="2">
    <source>
        <dbReference type="SAM" id="SignalP"/>
    </source>
</evidence>
<gene>
    <name evidence="4" type="ORF">CYNAS_LOCUS14474</name>
</gene>
<comment type="caution">
    <text evidence="4">The sequence shown here is derived from an EMBL/GenBank/DDBJ whole genome shotgun (WGS) entry which is preliminary data.</text>
</comment>
<dbReference type="EMBL" id="CATQJL010000305">
    <property type="protein sequence ID" value="CAJ0602491.1"/>
    <property type="molecule type" value="Genomic_DNA"/>
</dbReference>
<keyword evidence="5" id="KW-1185">Reference proteome</keyword>
<dbReference type="PROSITE" id="PS50015">
    <property type="entry name" value="SAP_B"/>
    <property type="match status" value="1"/>
</dbReference>
<evidence type="ECO:0000259" key="3">
    <source>
        <dbReference type="PROSITE" id="PS50015"/>
    </source>
</evidence>
<keyword evidence="2" id="KW-0732">Signal</keyword>
<dbReference type="Proteomes" id="UP001176961">
    <property type="component" value="Unassembled WGS sequence"/>
</dbReference>
<reference evidence="4" key="1">
    <citation type="submission" date="2023-07" db="EMBL/GenBank/DDBJ databases">
        <authorList>
            <consortium name="CYATHOMIX"/>
        </authorList>
    </citation>
    <scope>NUCLEOTIDE SEQUENCE</scope>
    <source>
        <strain evidence="4">N/A</strain>
    </source>
</reference>
<dbReference type="SUPFAM" id="SSF47862">
    <property type="entry name" value="Saposin"/>
    <property type="match status" value="1"/>
</dbReference>
<feature type="signal peptide" evidence="2">
    <location>
        <begin position="1"/>
        <end position="19"/>
    </location>
</feature>
<proteinExistence type="predicted"/>
<feature type="chain" id="PRO_5041317261" description="Saposin B-type domain-containing protein" evidence="2">
    <location>
        <begin position="20"/>
        <end position="154"/>
    </location>
</feature>
<dbReference type="Gene3D" id="1.10.225.10">
    <property type="entry name" value="Saposin-like"/>
    <property type="match status" value="1"/>
</dbReference>
<organism evidence="4 5">
    <name type="scientific">Cylicocyclus nassatus</name>
    <name type="common">Nematode worm</name>
    <dbReference type="NCBI Taxonomy" id="53992"/>
    <lineage>
        <taxon>Eukaryota</taxon>
        <taxon>Metazoa</taxon>
        <taxon>Ecdysozoa</taxon>
        <taxon>Nematoda</taxon>
        <taxon>Chromadorea</taxon>
        <taxon>Rhabditida</taxon>
        <taxon>Rhabditina</taxon>
        <taxon>Rhabditomorpha</taxon>
        <taxon>Strongyloidea</taxon>
        <taxon>Strongylidae</taxon>
        <taxon>Cylicocyclus</taxon>
    </lineage>
</organism>
<feature type="domain" description="Saposin B-type" evidence="3">
    <location>
        <begin position="40"/>
        <end position="122"/>
    </location>
</feature>
<evidence type="ECO:0000313" key="5">
    <source>
        <dbReference type="Proteomes" id="UP001176961"/>
    </source>
</evidence>
<dbReference type="AlphaFoldDB" id="A0AA36H1T3"/>
<dbReference type="InterPro" id="IPR008139">
    <property type="entry name" value="SaposinB_dom"/>
</dbReference>